<feature type="transmembrane region" description="Helical" evidence="2">
    <location>
        <begin position="377"/>
        <end position="398"/>
    </location>
</feature>
<evidence type="ECO:0000256" key="1">
    <source>
        <dbReference type="SAM" id="MobiDB-lite"/>
    </source>
</evidence>
<feature type="transmembrane region" description="Helical" evidence="2">
    <location>
        <begin position="285"/>
        <end position="305"/>
    </location>
</feature>
<keyword evidence="2" id="KW-1133">Transmembrane helix</keyword>
<feature type="transmembrane region" description="Helical" evidence="2">
    <location>
        <begin position="349"/>
        <end position="371"/>
    </location>
</feature>
<evidence type="ECO:0000256" key="2">
    <source>
        <dbReference type="SAM" id="Phobius"/>
    </source>
</evidence>
<comment type="caution">
    <text evidence="3">The sequence shown here is derived from an EMBL/GenBank/DDBJ whole genome shotgun (WGS) entry which is preliminary data.</text>
</comment>
<keyword evidence="4" id="KW-1185">Reference proteome</keyword>
<feature type="region of interest" description="Disordered" evidence="1">
    <location>
        <begin position="194"/>
        <end position="227"/>
    </location>
</feature>
<organism evidence="3 4">
    <name type="scientific">Homoserinibacter gongjuensis</name>
    <dbReference type="NCBI Taxonomy" id="1162968"/>
    <lineage>
        <taxon>Bacteria</taxon>
        <taxon>Bacillati</taxon>
        <taxon>Actinomycetota</taxon>
        <taxon>Actinomycetes</taxon>
        <taxon>Micrococcales</taxon>
        <taxon>Microbacteriaceae</taxon>
        <taxon>Homoserinibacter</taxon>
    </lineage>
</organism>
<name>A0ABQ6JVL1_9MICO</name>
<evidence type="ECO:0008006" key="5">
    <source>
        <dbReference type="Google" id="ProtNLM"/>
    </source>
</evidence>
<feature type="transmembrane region" description="Helical" evidence="2">
    <location>
        <begin position="51"/>
        <end position="71"/>
    </location>
</feature>
<accession>A0ABQ6JVL1</accession>
<dbReference type="Proteomes" id="UP001157069">
    <property type="component" value="Unassembled WGS sequence"/>
</dbReference>
<feature type="transmembrane region" description="Helical" evidence="2">
    <location>
        <begin position="244"/>
        <end position="265"/>
    </location>
</feature>
<reference evidence="4" key="1">
    <citation type="journal article" date="2019" name="Int. J. Syst. Evol. Microbiol.">
        <title>The Global Catalogue of Microorganisms (GCM) 10K type strain sequencing project: providing services to taxonomists for standard genome sequencing and annotation.</title>
        <authorList>
            <consortium name="The Broad Institute Genomics Platform"/>
            <consortium name="The Broad Institute Genome Sequencing Center for Infectious Disease"/>
            <person name="Wu L."/>
            <person name="Ma J."/>
        </authorList>
    </citation>
    <scope>NUCLEOTIDE SEQUENCE [LARGE SCALE GENOMIC DNA]</scope>
    <source>
        <strain evidence="4">NBRC 108755</strain>
    </source>
</reference>
<protein>
    <recommendedName>
        <fullName evidence="5">PH domain-containing protein</fullName>
    </recommendedName>
</protein>
<keyword evidence="2" id="KW-0472">Membrane</keyword>
<evidence type="ECO:0000313" key="4">
    <source>
        <dbReference type="Proteomes" id="UP001157069"/>
    </source>
</evidence>
<sequence length="428" mass="44470">MSAAPATERTLQPAAWRRALGPMAVAVILLSVVLQEPVAGLLPPDTPRWALFLAIAVPIVAAVAIGLSIAYPRVRVGADGALVVRARRVAPSEVVGIRRSVSSGGNAGYLVYTLETSNGGGIRVLVAGAPIRGLGIAELGVLREVIAASAIPVGADPSELERSFFAANLLASGRRIEADRRLVLRELDGLRGAPHRSDAEPAVSEQVAVPPMSASPSADATLQDDREAERQLSGAAGTRIFRRVALGLFALACLAAAVLLIVLVVMESLGTDFGAADEDPLTATMSFAILAALLTGILWAIAADLDDARRRALSREWLAAAPAEQLARGLPTPFHAAWMRAPGGRMAGLALLVLGMVALLAVIGGPVALAGSYAAPAVGIVATMVGVVLGGVALWLWFARRRAYARRVEWLLEIAGPRVREGDEPLAG</sequence>
<proteinExistence type="predicted"/>
<dbReference type="EMBL" id="BSVA01000001">
    <property type="protein sequence ID" value="GMA92351.1"/>
    <property type="molecule type" value="Genomic_DNA"/>
</dbReference>
<evidence type="ECO:0000313" key="3">
    <source>
        <dbReference type="EMBL" id="GMA92351.1"/>
    </source>
</evidence>
<gene>
    <name evidence="3" type="ORF">GCM10025869_28800</name>
</gene>
<keyword evidence="2" id="KW-0812">Transmembrane</keyword>